<evidence type="ECO:0000259" key="11">
    <source>
        <dbReference type="Pfam" id="PF02434"/>
    </source>
</evidence>
<evidence type="ECO:0000256" key="6">
    <source>
        <dbReference type="ARBA" id="ARBA00022968"/>
    </source>
</evidence>
<dbReference type="GO" id="GO:0016020">
    <property type="term" value="C:membrane"/>
    <property type="evidence" value="ECO:0007669"/>
    <property type="project" value="UniProtKB-SubCell"/>
</dbReference>
<dbReference type="OrthoDB" id="421979at2759"/>
<dbReference type="FunFam" id="3.90.550.50:FF:000008">
    <property type="entry name" value="Beta-1,3-glucosyltransferase"/>
    <property type="match status" value="1"/>
</dbReference>
<comment type="subcellular location">
    <subcellularLocation>
        <location evidence="9">Endomembrane system</location>
        <topology evidence="9">Single-pass membrane protein</topology>
    </subcellularLocation>
    <subcellularLocation>
        <location evidence="1">Membrane</location>
        <topology evidence="1">Single-pass type II membrane protein</topology>
    </subcellularLocation>
</comment>
<evidence type="ECO:0000256" key="1">
    <source>
        <dbReference type="ARBA" id="ARBA00004606"/>
    </source>
</evidence>
<comment type="similarity">
    <text evidence="2">Belongs to the glycosyltransferase 31 family.</text>
</comment>
<evidence type="ECO:0000313" key="12">
    <source>
        <dbReference type="EMBL" id="CAH0554745.1"/>
    </source>
</evidence>
<feature type="signal peptide" evidence="10">
    <location>
        <begin position="1"/>
        <end position="15"/>
    </location>
</feature>
<keyword evidence="6" id="KW-0735">Signal-anchor</keyword>
<dbReference type="GO" id="GO:0016757">
    <property type="term" value="F:glycosyltransferase activity"/>
    <property type="evidence" value="ECO:0007669"/>
    <property type="project" value="UniProtKB-KW"/>
</dbReference>
<dbReference type="Pfam" id="PF02434">
    <property type="entry name" value="Fringe"/>
    <property type="match status" value="1"/>
</dbReference>
<evidence type="ECO:0000256" key="8">
    <source>
        <dbReference type="ARBA" id="ARBA00023136"/>
    </source>
</evidence>
<evidence type="ECO:0000256" key="2">
    <source>
        <dbReference type="ARBA" id="ARBA00008661"/>
    </source>
</evidence>
<feature type="domain" description="Fringe-like glycosyltransferase" evidence="11">
    <location>
        <begin position="229"/>
        <end position="446"/>
    </location>
</feature>
<gene>
    <name evidence="12" type="ORF">MELIAE_LOCUS6265</name>
</gene>
<reference evidence="12" key="1">
    <citation type="submission" date="2021-12" db="EMBL/GenBank/DDBJ databases">
        <authorList>
            <person name="King R."/>
        </authorList>
    </citation>
    <scope>NUCLEOTIDE SEQUENCE</scope>
</reference>
<evidence type="ECO:0000256" key="4">
    <source>
        <dbReference type="ARBA" id="ARBA00022679"/>
    </source>
</evidence>
<evidence type="ECO:0000256" key="10">
    <source>
        <dbReference type="SAM" id="SignalP"/>
    </source>
</evidence>
<organism evidence="12 13">
    <name type="scientific">Brassicogethes aeneus</name>
    <name type="common">Rape pollen beetle</name>
    <name type="synonym">Meligethes aeneus</name>
    <dbReference type="NCBI Taxonomy" id="1431903"/>
    <lineage>
        <taxon>Eukaryota</taxon>
        <taxon>Metazoa</taxon>
        <taxon>Ecdysozoa</taxon>
        <taxon>Arthropoda</taxon>
        <taxon>Hexapoda</taxon>
        <taxon>Insecta</taxon>
        <taxon>Pterygota</taxon>
        <taxon>Neoptera</taxon>
        <taxon>Endopterygota</taxon>
        <taxon>Coleoptera</taxon>
        <taxon>Polyphaga</taxon>
        <taxon>Cucujiformia</taxon>
        <taxon>Nitidulidae</taxon>
        <taxon>Meligethinae</taxon>
        <taxon>Brassicogethes</taxon>
    </lineage>
</organism>
<dbReference type="InterPro" id="IPR029044">
    <property type="entry name" value="Nucleotide-diphossugar_trans"/>
</dbReference>
<dbReference type="SUPFAM" id="SSF53448">
    <property type="entry name" value="Nucleotide-diphospho-sugar transferases"/>
    <property type="match status" value="1"/>
</dbReference>
<sequence>MSLYLMLTFFACASALLDTKDVVFVILSQENRYHLQLAENLKLDIYKQAERISKIHPIVHLSHSDFPHPGGWTVLPLIPRLANLHKGNSSWIFFLEDRTKVNLNVLLDKLVQYNSQKEIWIGHALYDKEASIIHHFAFYDDPAYFKYPNIASGFAMSITLIKRLAERIKKHSVPPSDFNIDNSHELALFVWNNGAGQMLEDEPTLCIKEEPQCAAFPTTFQLCGELVPKESIYFAVKTCHKYHKDRVPVVKSTWARHADTVRFFSDLEDASIPSVTVGIPNSEQGHCRKTVGILRHVAGEIRHRPQIKWIVVADDDTILSVSRMQQLLSCYNPDEMVALGERYGYNVQNINNHHGYNYITGGGGMVFSRSLLDELVKPELCECPSLTTPDDMYLGICIARLGLTVTHSPLFHQARPVDYAQGFLETEDAVSFHKHWMIDPINVYQQWFSHLDSASDITLHHNEL</sequence>
<keyword evidence="3" id="KW-0328">Glycosyltransferase</keyword>
<dbReference type="FunFam" id="3.90.550.50:FF:000070">
    <property type="entry name" value="Beta-1,3-glucosyltransferase-like Protein"/>
    <property type="match status" value="1"/>
</dbReference>
<feature type="chain" id="PRO_5040199993" description="Fringe-like glycosyltransferase domain-containing protein" evidence="10">
    <location>
        <begin position="16"/>
        <end position="464"/>
    </location>
</feature>
<keyword evidence="10" id="KW-0732">Signal</keyword>
<dbReference type="AlphaFoldDB" id="A0A9P0B4J1"/>
<dbReference type="PANTHER" id="PTHR10811">
    <property type="entry name" value="FRINGE-RELATED"/>
    <property type="match status" value="1"/>
</dbReference>
<keyword evidence="4" id="KW-0808">Transferase</keyword>
<keyword evidence="13" id="KW-1185">Reference proteome</keyword>
<dbReference type="Proteomes" id="UP001154078">
    <property type="component" value="Chromosome 4"/>
</dbReference>
<evidence type="ECO:0000256" key="3">
    <source>
        <dbReference type="ARBA" id="ARBA00022676"/>
    </source>
</evidence>
<dbReference type="EMBL" id="OV121135">
    <property type="protein sequence ID" value="CAH0554745.1"/>
    <property type="molecule type" value="Genomic_DNA"/>
</dbReference>
<evidence type="ECO:0000256" key="9">
    <source>
        <dbReference type="ARBA" id="ARBA00037847"/>
    </source>
</evidence>
<keyword evidence="8" id="KW-0472">Membrane</keyword>
<evidence type="ECO:0000256" key="7">
    <source>
        <dbReference type="ARBA" id="ARBA00022989"/>
    </source>
</evidence>
<proteinExistence type="inferred from homology"/>
<accession>A0A9P0B4J1</accession>
<name>A0A9P0B4J1_BRAAE</name>
<dbReference type="InterPro" id="IPR003378">
    <property type="entry name" value="Fringe-like_glycosylTrfase"/>
</dbReference>
<keyword evidence="5" id="KW-0812">Transmembrane</keyword>
<dbReference type="GO" id="GO:0012505">
    <property type="term" value="C:endomembrane system"/>
    <property type="evidence" value="ECO:0007669"/>
    <property type="project" value="UniProtKB-SubCell"/>
</dbReference>
<evidence type="ECO:0000313" key="13">
    <source>
        <dbReference type="Proteomes" id="UP001154078"/>
    </source>
</evidence>
<dbReference type="Gene3D" id="3.90.550.50">
    <property type="match status" value="2"/>
</dbReference>
<evidence type="ECO:0000256" key="5">
    <source>
        <dbReference type="ARBA" id="ARBA00022692"/>
    </source>
</evidence>
<keyword evidence="7" id="KW-1133">Transmembrane helix</keyword>
<protein>
    <recommendedName>
        <fullName evidence="11">Fringe-like glycosyltransferase domain-containing protein</fullName>
    </recommendedName>
</protein>